<keyword evidence="3" id="KW-1185">Reference proteome</keyword>
<comment type="caution">
    <text evidence="2">The sequence shown here is derived from an EMBL/GenBank/DDBJ whole genome shotgun (WGS) entry which is preliminary data.</text>
</comment>
<dbReference type="CDD" id="cd00093">
    <property type="entry name" value="HTH_XRE"/>
    <property type="match status" value="1"/>
</dbReference>
<dbReference type="GO" id="GO:0003677">
    <property type="term" value="F:DNA binding"/>
    <property type="evidence" value="ECO:0007669"/>
    <property type="project" value="InterPro"/>
</dbReference>
<dbReference type="InterPro" id="IPR010982">
    <property type="entry name" value="Lambda_DNA-bd_dom_sf"/>
</dbReference>
<evidence type="ECO:0000259" key="1">
    <source>
        <dbReference type="Pfam" id="PF01381"/>
    </source>
</evidence>
<dbReference type="AlphaFoldDB" id="A0A502FST6"/>
<dbReference type="Pfam" id="PF01381">
    <property type="entry name" value="HTH_3"/>
    <property type="match status" value="1"/>
</dbReference>
<accession>A0A502FST6</accession>
<proteinExistence type="predicted"/>
<reference evidence="2 3" key="1">
    <citation type="journal article" date="2019" name="Environ. Microbiol.">
        <title>Species interactions and distinct microbial communities in high Arctic permafrost affected cryosols are associated with the CH4 and CO2 gas fluxes.</title>
        <authorList>
            <person name="Altshuler I."/>
            <person name="Hamel J."/>
            <person name="Turney S."/>
            <person name="Magnuson E."/>
            <person name="Levesque R."/>
            <person name="Greer C."/>
            <person name="Whyte L.G."/>
        </authorList>
    </citation>
    <scope>NUCLEOTIDE SEQUENCE [LARGE SCALE GENOMIC DNA]</scope>
    <source>
        <strain evidence="2 3">S9.3B</strain>
    </source>
</reference>
<dbReference type="EMBL" id="RCZP01000020">
    <property type="protein sequence ID" value="TPG52514.1"/>
    <property type="molecule type" value="Genomic_DNA"/>
</dbReference>
<evidence type="ECO:0000313" key="2">
    <source>
        <dbReference type="EMBL" id="TPG52514.1"/>
    </source>
</evidence>
<dbReference type="OrthoDB" id="3782725at2"/>
<protein>
    <submittedName>
        <fullName evidence="2">XRE family transcriptional regulator</fullName>
    </submittedName>
</protein>
<gene>
    <name evidence="2" type="ORF">EAH89_17955</name>
</gene>
<feature type="domain" description="HTH cro/C1-type" evidence="1">
    <location>
        <begin position="10"/>
        <end position="57"/>
    </location>
</feature>
<dbReference type="Proteomes" id="UP000317078">
    <property type="component" value="Unassembled WGS sequence"/>
</dbReference>
<sequence>MPQLVPTTCRAARALLDWPQSRLASAAGVGISTVKGFESGNKAPMRNNIVAMMCALEEAGVEFIPENGRGAGVRLRKPSTNNQV</sequence>
<dbReference type="Gene3D" id="1.10.260.40">
    <property type="entry name" value="lambda repressor-like DNA-binding domains"/>
    <property type="match status" value="1"/>
</dbReference>
<evidence type="ECO:0000313" key="3">
    <source>
        <dbReference type="Proteomes" id="UP000317078"/>
    </source>
</evidence>
<dbReference type="InterPro" id="IPR001387">
    <property type="entry name" value="Cro/C1-type_HTH"/>
</dbReference>
<dbReference type="SUPFAM" id="SSF47413">
    <property type="entry name" value="lambda repressor-like DNA-binding domains"/>
    <property type="match status" value="1"/>
</dbReference>
<name>A0A502FST6_9PROT</name>
<organism evidence="2 3">
    <name type="scientific">Muricoccus nepalensis</name>
    <dbReference type="NCBI Taxonomy" id="1854500"/>
    <lineage>
        <taxon>Bacteria</taxon>
        <taxon>Pseudomonadati</taxon>
        <taxon>Pseudomonadota</taxon>
        <taxon>Alphaproteobacteria</taxon>
        <taxon>Acetobacterales</taxon>
        <taxon>Roseomonadaceae</taxon>
        <taxon>Muricoccus</taxon>
    </lineage>
</organism>